<sequence length="249" mass="26756">MVMVVQRRSGRSSGSFDGSHGGYGQRPRQERPRRSGGAGSRNGRQSGGRRPISKRQRAIYRRRRIVVGIALLLVLALISFCVYSLWQGFSAVARTVNHANVYALDRTSVPEPKATSGVGQCDESNVHLELSAKATTIPVGGSAQFTATIVHDGTGSCLVDDSTSSLVMTVTSGNDVVYRSDVCEADPHELLMAQGDKRADERTWNANRTGAKCVADAQLSKVDRGSYAVTIALKDHPKVVSDPVTISVQ</sequence>
<keyword evidence="4" id="KW-1185">Reference proteome</keyword>
<evidence type="ECO:0000256" key="2">
    <source>
        <dbReference type="SAM" id="Phobius"/>
    </source>
</evidence>
<evidence type="ECO:0000313" key="3">
    <source>
        <dbReference type="EMBL" id="KAB5606868.1"/>
    </source>
</evidence>
<evidence type="ECO:0008006" key="5">
    <source>
        <dbReference type="Google" id="ProtNLM"/>
    </source>
</evidence>
<reference evidence="3 4" key="1">
    <citation type="journal article" date="2019" name="Int. J. Syst. Evol. Microbiol.">
        <title>Bifidobacterium jacchi sp. nov., isolated from the faeces of a baby common marmoset (Callithrix jacchus).</title>
        <authorList>
            <person name="Modesto M."/>
            <person name="Watanabe K."/>
            <person name="Arita M."/>
            <person name="Satti M."/>
            <person name="Oki K."/>
            <person name="Sciavilla P."/>
            <person name="Patavino C."/>
            <person name="Camma C."/>
            <person name="Michelini S."/>
            <person name="Sgorbati B."/>
            <person name="Mattarelli P."/>
        </authorList>
    </citation>
    <scope>NUCLEOTIDE SEQUENCE [LARGE SCALE GENOMIC DNA]</scope>
    <source>
        <strain evidence="3 4">MRM 9.3</strain>
    </source>
</reference>
<dbReference type="RefSeq" id="WP_151916890.1">
    <property type="nucleotide sequence ID" value="NZ_RQSP01000018.1"/>
</dbReference>
<feature type="region of interest" description="Disordered" evidence="1">
    <location>
        <begin position="1"/>
        <end position="55"/>
    </location>
</feature>
<keyword evidence="2" id="KW-0472">Membrane</keyword>
<evidence type="ECO:0000313" key="4">
    <source>
        <dbReference type="Proteomes" id="UP000326336"/>
    </source>
</evidence>
<gene>
    <name evidence="3" type="ORF">EHS19_06075</name>
</gene>
<dbReference type="OrthoDB" id="5189092at2"/>
<name>A0A5N5RHW4_9BIFI</name>
<feature type="transmembrane region" description="Helical" evidence="2">
    <location>
        <begin position="65"/>
        <end position="86"/>
    </location>
</feature>
<accession>A0A5N5RHW4</accession>
<feature type="compositionally biased region" description="Low complexity" evidence="1">
    <location>
        <begin position="41"/>
        <end position="50"/>
    </location>
</feature>
<evidence type="ECO:0000256" key="1">
    <source>
        <dbReference type="SAM" id="MobiDB-lite"/>
    </source>
</evidence>
<proteinExistence type="predicted"/>
<keyword evidence="2" id="KW-1133">Transmembrane helix</keyword>
<comment type="caution">
    <text evidence="3">The sequence shown here is derived from an EMBL/GenBank/DDBJ whole genome shotgun (WGS) entry which is preliminary data.</text>
</comment>
<dbReference type="EMBL" id="RQSP01000018">
    <property type="protein sequence ID" value="KAB5606868.1"/>
    <property type="molecule type" value="Genomic_DNA"/>
</dbReference>
<dbReference type="Proteomes" id="UP000326336">
    <property type="component" value="Unassembled WGS sequence"/>
</dbReference>
<keyword evidence="2" id="KW-0812">Transmembrane</keyword>
<dbReference type="AlphaFoldDB" id="A0A5N5RHW4"/>
<organism evidence="3 4">
    <name type="scientific">Bifidobacterium jacchi</name>
    <dbReference type="NCBI Taxonomy" id="2490545"/>
    <lineage>
        <taxon>Bacteria</taxon>
        <taxon>Bacillati</taxon>
        <taxon>Actinomycetota</taxon>
        <taxon>Actinomycetes</taxon>
        <taxon>Bifidobacteriales</taxon>
        <taxon>Bifidobacteriaceae</taxon>
        <taxon>Bifidobacterium</taxon>
    </lineage>
</organism>
<protein>
    <recommendedName>
        <fullName evidence="5">Peptide ABC transporter permease</fullName>
    </recommendedName>
</protein>